<dbReference type="GO" id="GO:0046872">
    <property type="term" value="F:metal ion binding"/>
    <property type="evidence" value="ECO:0007669"/>
    <property type="project" value="UniProtKB-UniRule"/>
</dbReference>
<feature type="active site" description="Proton acceptor" evidence="6">
    <location>
        <position position="63"/>
    </location>
</feature>
<comment type="function">
    <text evidence="6">Involved in the regulation of the intracellular balance of NAD and NADP, and is a key enzyme in the biosynthesis of NADP. Catalyzes specifically the phosphorylation on 2'-hydroxyl of the adenosine moiety of NAD to yield NADP.</text>
</comment>
<dbReference type="GO" id="GO:0051287">
    <property type="term" value="F:NAD binding"/>
    <property type="evidence" value="ECO:0007669"/>
    <property type="project" value="UniProtKB-ARBA"/>
</dbReference>
<keyword evidence="6" id="KW-0547">Nucleotide-binding</keyword>
<evidence type="ECO:0000256" key="5">
    <source>
        <dbReference type="ARBA" id="ARBA00047925"/>
    </source>
</evidence>
<evidence type="ECO:0000256" key="4">
    <source>
        <dbReference type="ARBA" id="ARBA00023027"/>
    </source>
</evidence>
<comment type="catalytic activity">
    <reaction evidence="5 6">
        <text>NAD(+) + ATP = ADP + NADP(+) + H(+)</text>
        <dbReference type="Rhea" id="RHEA:18629"/>
        <dbReference type="ChEBI" id="CHEBI:15378"/>
        <dbReference type="ChEBI" id="CHEBI:30616"/>
        <dbReference type="ChEBI" id="CHEBI:57540"/>
        <dbReference type="ChEBI" id="CHEBI:58349"/>
        <dbReference type="ChEBI" id="CHEBI:456216"/>
        <dbReference type="EC" id="2.7.1.23"/>
    </reaction>
</comment>
<protein>
    <recommendedName>
        <fullName evidence="6">NAD kinase</fullName>
        <ecNumber evidence="6">2.7.1.23</ecNumber>
    </recommendedName>
    <alternativeName>
        <fullName evidence="6">ATP-dependent NAD kinase</fullName>
    </alternativeName>
</protein>
<dbReference type="InterPro" id="IPR016064">
    <property type="entry name" value="NAD/diacylglycerol_kinase_sf"/>
</dbReference>
<dbReference type="InterPro" id="IPR002504">
    <property type="entry name" value="NADK"/>
</dbReference>
<dbReference type="GO" id="GO:0005737">
    <property type="term" value="C:cytoplasm"/>
    <property type="evidence" value="ECO:0007669"/>
    <property type="project" value="UniProtKB-SubCell"/>
</dbReference>
<dbReference type="Gene3D" id="3.40.50.10330">
    <property type="entry name" value="Probable inorganic polyphosphate/atp-NAD kinase, domain 1"/>
    <property type="match status" value="1"/>
</dbReference>
<dbReference type="Proteomes" id="UP000823638">
    <property type="component" value="Unassembled WGS sequence"/>
</dbReference>
<comment type="cofactor">
    <cofactor evidence="6">
        <name>a divalent metal cation</name>
        <dbReference type="ChEBI" id="CHEBI:60240"/>
    </cofactor>
</comment>
<keyword evidence="4 6" id="KW-0520">NAD</keyword>
<dbReference type="EMBL" id="JADIMM010000020">
    <property type="protein sequence ID" value="MBO8456845.1"/>
    <property type="molecule type" value="Genomic_DNA"/>
</dbReference>
<dbReference type="InterPro" id="IPR017437">
    <property type="entry name" value="ATP-NAD_kinase_PpnK-typ_C"/>
</dbReference>
<organism evidence="7 8">
    <name type="scientific">Candidatus Gallitreponema excrementavium</name>
    <dbReference type="NCBI Taxonomy" id="2840840"/>
    <lineage>
        <taxon>Bacteria</taxon>
        <taxon>Pseudomonadati</taxon>
        <taxon>Spirochaetota</taxon>
        <taxon>Spirochaetia</taxon>
        <taxon>Spirochaetales</taxon>
        <taxon>Candidatus Gallitreponema</taxon>
    </lineage>
</organism>
<dbReference type="GO" id="GO:0006741">
    <property type="term" value="P:NADP+ biosynthetic process"/>
    <property type="evidence" value="ECO:0007669"/>
    <property type="project" value="UniProtKB-UniRule"/>
</dbReference>
<dbReference type="GO" id="GO:0003951">
    <property type="term" value="F:NAD+ kinase activity"/>
    <property type="evidence" value="ECO:0007669"/>
    <property type="project" value="UniProtKB-UniRule"/>
</dbReference>
<dbReference type="Gene3D" id="2.60.200.30">
    <property type="entry name" value="Probable inorganic polyphosphate/atp-NAD kinase, domain 2"/>
    <property type="match status" value="1"/>
</dbReference>
<reference evidence="7" key="1">
    <citation type="submission" date="2020-10" db="EMBL/GenBank/DDBJ databases">
        <authorList>
            <person name="Gilroy R."/>
        </authorList>
    </citation>
    <scope>NUCLEOTIDE SEQUENCE</scope>
    <source>
        <strain evidence="7">10532</strain>
    </source>
</reference>
<dbReference type="Pfam" id="PF01513">
    <property type="entry name" value="NAD_kinase"/>
    <property type="match status" value="1"/>
</dbReference>
<keyword evidence="6" id="KW-0963">Cytoplasm</keyword>
<gene>
    <name evidence="6" type="primary">nadK</name>
    <name evidence="7" type="ORF">IAA81_01295</name>
</gene>
<evidence type="ECO:0000256" key="2">
    <source>
        <dbReference type="ARBA" id="ARBA00022777"/>
    </source>
</evidence>
<evidence type="ECO:0000256" key="1">
    <source>
        <dbReference type="ARBA" id="ARBA00022679"/>
    </source>
</evidence>
<keyword evidence="2 6" id="KW-0418">Kinase</keyword>
<dbReference type="InterPro" id="IPR017438">
    <property type="entry name" value="ATP-NAD_kinase_N"/>
</dbReference>
<evidence type="ECO:0000256" key="6">
    <source>
        <dbReference type="HAMAP-Rule" id="MF_00361"/>
    </source>
</evidence>
<evidence type="ECO:0000313" key="8">
    <source>
        <dbReference type="Proteomes" id="UP000823638"/>
    </source>
</evidence>
<evidence type="ECO:0000313" key="7">
    <source>
        <dbReference type="EMBL" id="MBO8456845.1"/>
    </source>
</evidence>
<comment type="caution">
    <text evidence="6">Lacks conserved residue(s) required for the propagation of feature annotation.</text>
</comment>
<comment type="similarity">
    <text evidence="6">Belongs to the NAD kinase family.</text>
</comment>
<dbReference type="GO" id="GO:0005524">
    <property type="term" value="F:ATP binding"/>
    <property type="evidence" value="ECO:0007669"/>
    <property type="project" value="UniProtKB-KW"/>
</dbReference>
<dbReference type="SUPFAM" id="SSF111331">
    <property type="entry name" value="NAD kinase/diacylglycerol kinase-like"/>
    <property type="match status" value="1"/>
</dbReference>
<keyword evidence="3 6" id="KW-0521">NADP</keyword>
<dbReference type="Pfam" id="PF20143">
    <property type="entry name" value="NAD_kinase_C"/>
    <property type="match status" value="1"/>
</dbReference>
<name>A0A9D9N1L4_9SPIR</name>
<dbReference type="PANTHER" id="PTHR20275">
    <property type="entry name" value="NAD KINASE"/>
    <property type="match status" value="1"/>
</dbReference>
<dbReference type="PANTHER" id="PTHR20275:SF0">
    <property type="entry name" value="NAD KINASE"/>
    <property type="match status" value="1"/>
</dbReference>
<sequence length="292" mass="31519">MGETSVKKSAVAFVEKPETRETALKVKDFLEKRGRPCLLLSLTEKNFDIDFSGFSLVVTLGGDGTVLFAARRCASMGIPVFPVNFGKFGFIAGIPRNDWERLLSDYLEGRADISKRLMLEVKVVRDGVEIFSSSGLNDCVIGCAGISKIVALEVSMGKISLGEYRADGIIIATPTGSTAYSAAAGGPIVDPGLDAFVVNPVCAFSLSSRPLVIPSCEDIRIRIPSGQASELVLTVDGQEALTLQADDRVLVKQYGFKAQIISYTKEVFYDALKNKLSWSGSWEITEGSRKKG</sequence>
<comment type="subcellular location">
    <subcellularLocation>
        <location evidence="6">Cytoplasm</location>
    </subcellularLocation>
</comment>
<dbReference type="EC" id="2.7.1.23" evidence="6"/>
<proteinExistence type="inferred from homology"/>
<feature type="binding site" evidence="6">
    <location>
        <position position="165"/>
    </location>
    <ligand>
        <name>NAD(+)</name>
        <dbReference type="ChEBI" id="CHEBI:57540"/>
    </ligand>
</feature>
<feature type="binding site" evidence="6">
    <location>
        <begin position="137"/>
        <end position="138"/>
    </location>
    <ligand>
        <name>NAD(+)</name>
        <dbReference type="ChEBI" id="CHEBI:57540"/>
    </ligand>
</feature>
<comment type="caution">
    <text evidence="7">The sequence shown here is derived from an EMBL/GenBank/DDBJ whole genome shotgun (WGS) entry which is preliminary data.</text>
</comment>
<feature type="binding site" evidence="6">
    <location>
        <position position="238"/>
    </location>
    <ligand>
        <name>NAD(+)</name>
        <dbReference type="ChEBI" id="CHEBI:57540"/>
    </ligand>
</feature>
<dbReference type="AlphaFoldDB" id="A0A9D9N1L4"/>
<feature type="binding site" evidence="6">
    <location>
        <position position="167"/>
    </location>
    <ligand>
        <name>NAD(+)</name>
        <dbReference type="ChEBI" id="CHEBI:57540"/>
    </ligand>
</feature>
<keyword evidence="1 6" id="KW-0808">Transferase</keyword>
<dbReference type="HAMAP" id="MF_00361">
    <property type="entry name" value="NAD_kinase"/>
    <property type="match status" value="1"/>
</dbReference>
<evidence type="ECO:0000256" key="3">
    <source>
        <dbReference type="ARBA" id="ARBA00022857"/>
    </source>
</evidence>
<accession>A0A9D9N1L4</accession>
<feature type="binding site" evidence="6">
    <location>
        <begin position="63"/>
        <end position="64"/>
    </location>
    <ligand>
        <name>NAD(+)</name>
        <dbReference type="ChEBI" id="CHEBI:57540"/>
    </ligand>
</feature>
<reference evidence="7" key="2">
    <citation type="journal article" date="2021" name="PeerJ">
        <title>Extensive microbial diversity within the chicken gut microbiome revealed by metagenomics and culture.</title>
        <authorList>
            <person name="Gilroy R."/>
            <person name="Ravi A."/>
            <person name="Getino M."/>
            <person name="Pursley I."/>
            <person name="Horton D.L."/>
            <person name="Alikhan N.F."/>
            <person name="Baker D."/>
            <person name="Gharbi K."/>
            <person name="Hall N."/>
            <person name="Watson M."/>
            <person name="Adriaenssens E.M."/>
            <person name="Foster-Nyarko E."/>
            <person name="Jarju S."/>
            <person name="Secka A."/>
            <person name="Antonio M."/>
            <person name="Oren A."/>
            <person name="Chaudhuri R.R."/>
            <person name="La Ragione R."/>
            <person name="Hildebrand F."/>
            <person name="Pallen M.J."/>
        </authorList>
    </citation>
    <scope>NUCLEOTIDE SEQUENCE</scope>
    <source>
        <strain evidence="7">10532</strain>
    </source>
</reference>
<keyword evidence="6" id="KW-0067">ATP-binding</keyword>
<dbReference type="GO" id="GO:0019674">
    <property type="term" value="P:NAD+ metabolic process"/>
    <property type="evidence" value="ECO:0007669"/>
    <property type="project" value="InterPro"/>
</dbReference>
<feature type="binding site" evidence="6">
    <location>
        <position position="148"/>
    </location>
    <ligand>
        <name>NAD(+)</name>
        <dbReference type="ChEBI" id="CHEBI:57540"/>
    </ligand>
</feature>